<feature type="compositionally biased region" description="Polar residues" evidence="1">
    <location>
        <begin position="1"/>
        <end position="25"/>
    </location>
</feature>
<evidence type="ECO:0000313" key="3">
    <source>
        <dbReference type="Proteomes" id="UP000305848"/>
    </source>
</evidence>
<proteinExistence type="predicted"/>
<dbReference type="RefSeq" id="WP_137262974.1">
    <property type="nucleotide sequence ID" value="NZ_SZQL01000014.1"/>
</dbReference>
<protein>
    <submittedName>
        <fullName evidence="2">Uncharacterized protein</fullName>
    </submittedName>
</protein>
<evidence type="ECO:0000313" key="2">
    <source>
        <dbReference type="EMBL" id="TKK66701.1"/>
    </source>
</evidence>
<accession>A0A4U3KVY7</accession>
<dbReference type="Proteomes" id="UP000305848">
    <property type="component" value="Unassembled WGS sequence"/>
</dbReference>
<gene>
    <name evidence="2" type="ORF">FC093_16840</name>
</gene>
<evidence type="ECO:0000256" key="1">
    <source>
        <dbReference type="SAM" id="MobiDB-lite"/>
    </source>
</evidence>
<sequence>MENRPSNGESFGDNTYEPNKPQTGLTPRELIHYHMNNPDEPISDEAMENLVLVTNSSAITANTPEDTTNNALLTTND</sequence>
<organism evidence="2 3">
    <name type="scientific">Ilyomonas limi</name>
    <dbReference type="NCBI Taxonomy" id="2575867"/>
    <lineage>
        <taxon>Bacteria</taxon>
        <taxon>Pseudomonadati</taxon>
        <taxon>Bacteroidota</taxon>
        <taxon>Chitinophagia</taxon>
        <taxon>Chitinophagales</taxon>
        <taxon>Chitinophagaceae</taxon>
        <taxon>Ilyomonas</taxon>
    </lineage>
</organism>
<reference evidence="2 3" key="1">
    <citation type="submission" date="2019-05" db="EMBL/GenBank/DDBJ databases">
        <title>Panacibacter sp. strain 17mud1-8 Genome sequencing and assembly.</title>
        <authorList>
            <person name="Chhetri G."/>
        </authorList>
    </citation>
    <scope>NUCLEOTIDE SEQUENCE [LARGE SCALE GENOMIC DNA]</scope>
    <source>
        <strain evidence="2 3">17mud1-8</strain>
    </source>
</reference>
<dbReference type="EMBL" id="SZQL01000014">
    <property type="protein sequence ID" value="TKK66701.1"/>
    <property type="molecule type" value="Genomic_DNA"/>
</dbReference>
<keyword evidence="3" id="KW-1185">Reference proteome</keyword>
<comment type="caution">
    <text evidence="2">The sequence shown here is derived from an EMBL/GenBank/DDBJ whole genome shotgun (WGS) entry which is preliminary data.</text>
</comment>
<dbReference type="AlphaFoldDB" id="A0A4U3KVY7"/>
<name>A0A4U3KVY7_9BACT</name>
<feature type="region of interest" description="Disordered" evidence="1">
    <location>
        <begin position="1"/>
        <end position="27"/>
    </location>
</feature>